<reference evidence="2 3" key="1">
    <citation type="submission" date="2017-06" db="EMBL/GenBank/DDBJ databases">
        <authorList>
            <person name="Kim H.J."/>
            <person name="Triplett B.A."/>
        </authorList>
    </citation>
    <scope>NUCLEOTIDE SEQUENCE [LARGE SCALE GENOMIC DNA]</scope>
    <source>
        <strain evidence="2 3">DSM 43151</strain>
    </source>
</reference>
<feature type="compositionally biased region" description="Polar residues" evidence="1">
    <location>
        <begin position="29"/>
        <end position="41"/>
    </location>
</feature>
<name>A0A238WRA7_9ACTN</name>
<organism evidence="2 3">
    <name type="scientific">Actinoplanes regularis</name>
    <dbReference type="NCBI Taxonomy" id="52697"/>
    <lineage>
        <taxon>Bacteria</taxon>
        <taxon>Bacillati</taxon>
        <taxon>Actinomycetota</taxon>
        <taxon>Actinomycetes</taxon>
        <taxon>Micromonosporales</taxon>
        <taxon>Micromonosporaceae</taxon>
        <taxon>Actinoplanes</taxon>
    </lineage>
</organism>
<protein>
    <submittedName>
        <fullName evidence="2">Uncharacterized protein</fullName>
    </submittedName>
</protein>
<keyword evidence="3" id="KW-1185">Reference proteome</keyword>
<gene>
    <name evidence="2" type="ORF">SAMN06264365_102822</name>
</gene>
<dbReference type="Proteomes" id="UP000198415">
    <property type="component" value="Unassembled WGS sequence"/>
</dbReference>
<evidence type="ECO:0000256" key="1">
    <source>
        <dbReference type="SAM" id="MobiDB-lite"/>
    </source>
</evidence>
<dbReference type="OrthoDB" id="4548637at2"/>
<dbReference type="AlphaFoldDB" id="A0A238WRA7"/>
<sequence>MTQDANDILMGGGSAALKFDTIGVSHTSTVAAEPTSSQQTDFRTKAPETWPDGSPKMQVLVQLSTTLRDPAKPDDDGTRTLYIKGKELTNAIRNAVRASGASGIHTGGVLTITYVADGPAQAGLSAPKLYAAQYQPPAVSFAGVTASAAPAPAAPVQAYATQPAPAAVAQQALPGTLACPPGVDPGMWATLPPATQEALVAAHTAQQQRFPAEPPF</sequence>
<evidence type="ECO:0000313" key="2">
    <source>
        <dbReference type="EMBL" id="SNR49007.1"/>
    </source>
</evidence>
<dbReference type="EMBL" id="FZNR01000002">
    <property type="protein sequence ID" value="SNR49007.1"/>
    <property type="molecule type" value="Genomic_DNA"/>
</dbReference>
<accession>A0A238WRA7</accession>
<dbReference type="RefSeq" id="WP_089292565.1">
    <property type="nucleotide sequence ID" value="NZ_BOMU01000017.1"/>
</dbReference>
<proteinExistence type="predicted"/>
<evidence type="ECO:0000313" key="3">
    <source>
        <dbReference type="Proteomes" id="UP000198415"/>
    </source>
</evidence>
<feature type="region of interest" description="Disordered" evidence="1">
    <location>
        <begin position="29"/>
        <end position="53"/>
    </location>
</feature>